<evidence type="ECO:0000313" key="2">
    <source>
        <dbReference type="EMBL" id="QDU07035.1"/>
    </source>
</evidence>
<feature type="transmembrane region" description="Helical" evidence="1">
    <location>
        <begin position="356"/>
        <end position="375"/>
    </location>
</feature>
<proteinExistence type="predicted"/>
<dbReference type="Proteomes" id="UP000318384">
    <property type="component" value="Chromosome"/>
</dbReference>
<reference evidence="2 3" key="1">
    <citation type="submission" date="2019-03" db="EMBL/GenBank/DDBJ databases">
        <title>Deep-cultivation of Planctomycetes and their phenomic and genomic characterization uncovers novel biology.</title>
        <authorList>
            <person name="Wiegand S."/>
            <person name="Jogler M."/>
            <person name="Boedeker C."/>
            <person name="Pinto D."/>
            <person name="Vollmers J."/>
            <person name="Rivas-Marin E."/>
            <person name="Kohn T."/>
            <person name="Peeters S.H."/>
            <person name="Heuer A."/>
            <person name="Rast P."/>
            <person name="Oberbeckmann S."/>
            <person name="Bunk B."/>
            <person name="Jeske O."/>
            <person name="Meyerdierks A."/>
            <person name="Storesund J.E."/>
            <person name="Kallscheuer N."/>
            <person name="Luecker S."/>
            <person name="Lage O.M."/>
            <person name="Pohl T."/>
            <person name="Merkel B.J."/>
            <person name="Hornburger P."/>
            <person name="Mueller R.-W."/>
            <person name="Bruemmer F."/>
            <person name="Labrenz M."/>
            <person name="Spormann A.M."/>
            <person name="Op den Camp H."/>
            <person name="Overmann J."/>
            <person name="Amann R."/>
            <person name="Jetten M.S.M."/>
            <person name="Mascher T."/>
            <person name="Medema M.H."/>
            <person name="Devos D.P."/>
            <person name="Kaster A.-K."/>
            <person name="Ovreas L."/>
            <person name="Rohde M."/>
            <person name="Galperin M.Y."/>
            <person name="Jogler C."/>
        </authorList>
    </citation>
    <scope>NUCLEOTIDE SEQUENCE [LARGE SCALE GENOMIC DNA]</scope>
    <source>
        <strain evidence="2 3">V202</strain>
    </source>
</reference>
<feature type="transmembrane region" description="Helical" evidence="1">
    <location>
        <begin position="206"/>
        <end position="223"/>
    </location>
</feature>
<keyword evidence="1" id="KW-1133">Transmembrane helix</keyword>
<feature type="transmembrane region" description="Helical" evidence="1">
    <location>
        <begin position="229"/>
        <end position="246"/>
    </location>
</feature>
<protein>
    <recommendedName>
        <fullName evidence="4">Glycosyltransferase RgtA/B/C/D-like domain-containing protein</fullName>
    </recommendedName>
</protein>
<dbReference type="RefSeq" id="WP_145170681.1">
    <property type="nucleotide sequence ID" value="NZ_CP037422.1"/>
</dbReference>
<feature type="transmembrane region" description="Helical" evidence="1">
    <location>
        <begin position="183"/>
        <end position="199"/>
    </location>
</feature>
<feature type="transmembrane region" description="Helical" evidence="1">
    <location>
        <begin position="406"/>
        <end position="426"/>
    </location>
</feature>
<dbReference type="AlphaFoldDB" id="A0A517WP59"/>
<name>A0A517WP59_9PLAN</name>
<sequence length="565" mass="63750">MNNLLPLIIVCCSIAIAIFCKQLTLKFVKAFRFALRKAPHSVAGGVVFFTLLTLAMELFFGLCIHFPNPIVHDEYAYVLAADTFASGRLTNPTHPLWEHFESFHIIQRPSYQAKYPPGQGAALAIGQVLFGFPIVGAWLAMAAANGAIFWMLCGWVPRRWAVYGGFLSTLNATFLIMWGQSYWGGQVALLGGALLYGAYPRLKKKPQISTSFILGVGLIILANSRPYEGLLAALPIAIALLCWLFGKQRPGWSVAVSRIIIPIVAILIPAFLWMGYYNYRVTGSITTLPYQAWVDQYYPTSMEGLIFSAKKETASKEPPRIIYGYDSAAHQAEPKFELQFTSVKMSLFMKLLRFDITYTGSYVIILICFCGIGALFRKRETLFALLISMLLIVCAVSQNTSGNPHYIAPIGCLLILLQIQCLRYVYQWKRNWRPVGKMLVAITLVLTALSTITMTASYANPNPTTAFHSWATEKQQILKKLADMGGKHLILVKYNRDHNIHQEWVYNRADIDESKVIWARVLEPEKNKKLIDYFKDRSIWIIEVDQPEIRLIPLRNKKNESGLNI</sequence>
<keyword evidence="1" id="KW-0472">Membrane</keyword>
<feature type="transmembrane region" description="Helical" evidence="1">
    <location>
        <begin position="6"/>
        <end position="25"/>
    </location>
</feature>
<feature type="transmembrane region" description="Helical" evidence="1">
    <location>
        <begin position="160"/>
        <end position="177"/>
    </location>
</feature>
<evidence type="ECO:0000256" key="1">
    <source>
        <dbReference type="SAM" id="Phobius"/>
    </source>
</evidence>
<dbReference type="OrthoDB" id="269527at2"/>
<accession>A0A517WP59</accession>
<dbReference type="EMBL" id="CP037422">
    <property type="protein sequence ID" value="QDU07035.1"/>
    <property type="molecule type" value="Genomic_DNA"/>
</dbReference>
<feature type="transmembrane region" description="Helical" evidence="1">
    <location>
        <begin position="438"/>
        <end position="459"/>
    </location>
</feature>
<feature type="transmembrane region" description="Helical" evidence="1">
    <location>
        <begin position="382"/>
        <end position="400"/>
    </location>
</feature>
<organism evidence="2 3">
    <name type="scientific">Gimesia aquarii</name>
    <dbReference type="NCBI Taxonomy" id="2527964"/>
    <lineage>
        <taxon>Bacteria</taxon>
        <taxon>Pseudomonadati</taxon>
        <taxon>Planctomycetota</taxon>
        <taxon>Planctomycetia</taxon>
        <taxon>Planctomycetales</taxon>
        <taxon>Planctomycetaceae</taxon>
        <taxon>Gimesia</taxon>
    </lineage>
</organism>
<keyword evidence="3" id="KW-1185">Reference proteome</keyword>
<evidence type="ECO:0000313" key="3">
    <source>
        <dbReference type="Proteomes" id="UP000318384"/>
    </source>
</evidence>
<keyword evidence="1" id="KW-0812">Transmembrane</keyword>
<feature type="transmembrane region" description="Helical" evidence="1">
    <location>
        <begin position="46"/>
        <end position="67"/>
    </location>
</feature>
<gene>
    <name evidence="2" type="ORF">V202x_03800</name>
</gene>
<feature type="transmembrane region" description="Helical" evidence="1">
    <location>
        <begin position="130"/>
        <end position="153"/>
    </location>
</feature>
<feature type="transmembrane region" description="Helical" evidence="1">
    <location>
        <begin position="258"/>
        <end position="279"/>
    </location>
</feature>
<evidence type="ECO:0008006" key="4">
    <source>
        <dbReference type="Google" id="ProtNLM"/>
    </source>
</evidence>